<name>A0A4P6JUK7_KTERU</name>
<dbReference type="RefSeq" id="WP_129890035.1">
    <property type="nucleotide sequence ID" value="NZ_CP035758.1"/>
</dbReference>
<dbReference type="GO" id="GO:0003677">
    <property type="term" value="F:DNA binding"/>
    <property type="evidence" value="ECO:0007669"/>
    <property type="project" value="UniProtKB-KW"/>
</dbReference>
<dbReference type="OrthoDB" id="163346at2"/>
<dbReference type="InterPro" id="IPR036390">
    <property type="entry name" value="WH_DNA-bd_sf"/>
</dbReference>
<evidence type="ECO:0000259" key="4">
    <source>
        <dbReference type="PROSITE" id="PS50995"/>
    </source>
</evidence>
<keyword evidence="2" id="KW-0238">DNA-binding</keyword>
<dbReference type="InterPro" id="IPR023187">
    <property type="entry name" value="Tscrpt_reg_MarR-type_CS"/>
</dbReference>
<keyword evidence="3" id="KW-0804">Transcription</keyword>
<dbReference type="Pfam" id="PF12802">
    <property type="entry name" value="MarR_2"/>
    <property type="match status" value="1"/>
</dbReference>
<dbReference type="SUPFAM" id="SSF46785">
    <property type="entry name" value="Winged helix' DNA-binding domain"/>
    <property type="match status" value="1"/>
</dbReference>
<evidence type="ECO:0000256" key="2">
    <source>
        <dbReference type="ARBA" id="ARBA00023125"/>
    </source>
</evidence>
<proteinExistence type="predicted"/>
<accession>A0A4P6JUK7</accession>
<dbReference type="Proteomes" id="UP000290365">
    <property type="component" value="Chromosome"/>
</dbReference>
<dbReference type="PROSITE" id="PS01117">
    <property type="entry name" value="HTH_MARR_1"/>
    <property type="match status" value="1"/>
</dbReference>
<dbReference type="InterPro" id="IPR036388">
    <property type="entry name" value="WH-like_DNA-bd_sf"/>
</dbReference>
<evidence type="ECO:0000313" key="6">
    <source>
        <dbReference type="Proteomes" id="UP000290365"/>
    </source>
</evidence>
<evidence type="ECO:0000256" key="1">
    <source>
        <dbReference type="ARBA" id="ARBA00023015"/>
    </source>
</evidence>
<dbReference type="SMART" id="SM00347">
    <property type="entry name" value="HTH_MARR"/>
    <property type="match status" value="1"/>
</dbReference>
<dbReference type="PANTHER" id="PTHR42756:SF1">
    <property type="entry name" value="TRANSCRIPTIONAL REPRESSOR OF EMRAB OPERON"/>
    <property type="match status" value="1"/>
</dbReference>
<dbReference type="PROSITE" id="PS50995">
    <property type="entry name" value="HTH_MARR_2"/>
    <property type="match status" value="1"/>
</dbReference>
<dbReference type="InterPro" id="IPR000835">
    <property type="entry name" value="HTH_MarR-typ"/>
</dbReference>
<dbReference type="PANTHER" id="PTHR42756">
    <property type="entry name" value="TRANSCRIPTIONAL REGULATOR, MARR"/>
    <property type="match status" value="1"/>
</dbReference>
<sequence>MQERESPSYQIVRSRDDLKDLESQGDPAQIFIIEESLGYLVNYLARLFSQIHTAYLASHGVHLGQWGVLMYLWVKDGQTQRELSRQVAIDEASMVSSIDRMERNGLVRRVRNDHDRRQINIFLTEKGRALRDKLIPGALANNAISVNGLSEAEKNQLFTLLRRMIVSLEEALAHQQERTT</sequence>
<keyword evidence="1" id="KW-0805">Transcription regulation</keyword>
<evidence type="ECO:0000313" key="5">
    <source>
        <dbReference type="EMBL" id="QBD78982.1"/>
    </source>
</evidence>
<organism evidence="5 6">
    <name type="scientific">Ktedonosporobacter rubrisoli</name>
    <dbReference type="NCBI Taxonomy" id="2509675"/>
    <lineage>
        <taxon>Bacteria</taxon>
        <taxon>Bacillati</taxon>
        <taxon>Chloroflexota</taxon>
        <taxon>Ktedonobacteria</taxon>
        <taxon>Ktedonobacterales</taxon>
        <taxon>Ktedonosporobacteraceae</taxon>
        <taxon>Ktedonosporobacter</taxon>
    </lineage>
</organism>
<dbReference type="PRINTS" id="PR00598">
    <property type="entry name" value="HTHMARR"/>
</dbReference>
<dbReference type="GO" id="GO:0003700">
    <property type="term" value="F:DNA-binding transcription factor activity"/>
    <property type="evidence" value="ECO:0007669"/>
    <property type="project" value="InterPro"/>
</dbReference>
<evidence type="ECO:0000256" key="3">
    <source>
        <dbReference type="ARBA" id="ARBA00023163"/>
    </source>
</evidence>
<dbReference type="Gene3D" id="1.10.10.10">
    <property type="entry name" value="Winged helix-like DNA-binding domain superfamily/Winged helix DNA-binding domain"/>
    <property type="match status" value="1"/>
</dbReference>
<reference evidence="5 6" key="1">
    <citation type="submission" date="2019-01" db="EMBL/GenBank/DDBJ databases">
        <title>Ktedonosporobacter rubrisoli SCAWS-G2.</title>
        <authorList>
            <person name="Huang Y."/>
            <person name="Yan B."/>
        </authorList>
    </citation>
    <scope>NUCLEOTIDE SEQUENCE [LARGE SCALE GENOMIC DNA]</scope>
    <source>
        <strain evidence="5 6">SCAWS-G2</strain>
    </source>
</reference>
<dbReference type="KEGG" id="kbs:EPA93_24555"/>
<dbReference type="AlphaFoldDB" id="A0A4P6JUK7"/>
<feature type="domain" description="HTH marR-type" evidence="4">
    <location>
        <begin position="34"/>
        <end position="166"/>
    </location>
</feature>
<gene>
    <name evidence="5" type="ORF">EPA93_24555</name>
</gene>
<keyword evidence="6" id="KW-1185">Reference proteome</keyword>
<dbReference type="EMBL" id="CP035758">
    <property type="protein sequence ID" value="QBD78982.1"/>
    <property type="molecule type" value="Genomic_DNA"/>
</dbReference>
<protein>
    <submittedName>
        <fullName evidence="5">MarR family transcriptional regulator</fullName>
    </submittedName>
</protein>